<accession>A0A8A4TUT1</accession>
<evidence type="ECO:0000256" key="1">
    <source>
        <dbReference type="ARBA" id="ARBA00022679"/>
    </source>
</evidence>
<protein>
    <submittedName>
        <fullName evidence="3">GNAT family N-acetyltransferase</fullName>
    </submittedName>
</protein>
<evidence type="ECO:0000313" key="4">
    <source>
        <dbReference type="Proteomes" id="UP000663929"/>
    </source>
</evidence>
<dbReference type="GO" id="GO:0008080">
    <property type="term" value="F:N-acetyltransferase activity"/>
    <property type="evidence" value="ECO:0007669"/>
    <property type="project" value="InterPro"/>
</dbReference>
<dbReference type="InterPro" id="IPR000182">
    <property type="entry name" value="GNAT_dom"/>
</dbReference>
<reference evidence="3" key="1">
    <citation type="submission" date="2021-03" db="EMBL/GenBank/DDBJ databases">
        <title>Acanthopleuribacteraceae sp. M133.</title>
        <authorList>
            <person name="Wang G."/>
        </authorList>
    </citation>
    <scope>NUCLEOTIDE SEQUENCE</scope>
    <source>
        <strain evidence="3">M133</strain>
    </source>
</reference>
<organism evidence="3 4">
    <name type="scientific">Sulfidibacter corallicola</name>
    <dbReference type="NCBI Taxonomy" id="2818388"/>
    <lineage>
        <taxon>Bacteria</taxon>
        <taxon>Pseudomonadati</taxon>
        <taxon>Acidobacteriota</taxon>
        <taxon>Holophagae</taxon>
        <taxon>Acanthopleuribacterales</taxon>
        <taxon>Acanthopleuribacteraceae</taxon>
        <taxon>Sulfidibacter</taxon>
    </lineage>
</organism>
<sequence>MADTPLIRTLDPGDCDIMVSIIREGLRSLTGGSCGSGVDDRELDDLYAAYRAEGRRYLVLSEGEALLGGGGFAPLKGREGEGICELQRMYLRPESRGRGLGRLLLERLLAEAVAAGYHRCYLETHRNMTAAQKLYARFGFRRAEDRTGATGHSACDLFFVKDLSADPHREA</sequence>
<dbReference type="PANTHER" id="PTHR13947:SF37">
    <property type="entry name" value="LD18367P"/>
    <property type="match status" value="1"/>
</dbReference>
<dbReference type="SUPFAM" id="SSF55729">
    <property type="entry name" value="Acyl-CoA N-acyltransferases (Nat)"/>
    <property type="match status" value="1"/>
</dbReference>
<dbReference type="PANTHER" id="PTHR13947">
    <property type="entry name" value="GNAT FAMILY N-ACETYLTRANSFERASE"/>
    <property type="match status" value="1"/>
</dbReference>
<evidence type="ECO:0000313" key="3">
    <source>
        <dbReference type="EMBL" id="QTD53726.1"/>
    </source>
</evidence>
<dbReference type="Pfam" id="PF00583">
    <property type="entry name" value="Acetyltransf_1"/>
    <property type="match status" value="1"/>
</dbReference>
<dbReference type="Proteomes" id="UP000663929">
    <property type="component" value="Chromosome"/>
</dbReference>
<evidence type="ECO:0000259" key="2">
    <source>
        <dbReference type="PROSITE" id="PS51186"/>
    </source>
</evidence>
<dbReference type="InterPro" id="IPR016181">
    <property type="entry name" value="Acyl_CoA_acyltransferase"/>
</dbReference>
<dbReference type="Gene3D" id="3.40.630.30">
    <property type="match status" value="1"/>
</dbReference>
<dbReference type="EMBL" id="CP071793">
    <property type="protein sequence ID" value="QTD53726.1"/>
    <property type="molecule type" value="Genomic_DNA"/>
</dbReference>
<keyword evidence="4" id="KW-1185">Reference proteome</keyword>
<gene>
    <name evidence="3" type="ORF">J3U87_14835</name>
</gene>
<dbReference type="InterPro" id="IPR050769">
    <property type="entry name" value="NAT_camello-type"/>
</dbReference>
<dbReference type="RefSeq" id="WP_237383827.1">
    <property type="nucleotide sequence ID" value="NZ_CP071793.1"/>
</dbReference>
<proteinExistence type="predicted"/>
<dbReference type="PROSITE" id="PS51186">
    <property type="entry name" value="GNAT"/>
    <property type="match status" value="1"/>
</dbReference>
<name>A0A8A4TUT1_SULCO</name>
<dbReference type="KEGG" id="scor:J3U87_14835"/>
<dbReference type="AlphaFoldDB" id="A0A8A4TUT1"/>
<keyword evidence="1" id="KW-0808">Transferase</keyword>
<feature type="domain" description="N-acetyltransferase" evidence="2">
    <location>
        <begin position="5"/>
        <end position="164"/>
    </location>
</feature>